<comment type="caution">
    <text evidence="1">The sequence shown here is derived from an EMBL/GenBank/DDBJ whole genome shotgun (WGS) entry which is preliminary data.</text>
</comment>
<protein>
    <submittedName>
        <fullName evidence="1">Uncharacterized protein</fullName>
    </submittedName>
</protein>
<evidence type="ECO:0000313" key="1">
    <source>
        <dbReference type="EMBL" id="KAJ9654378.1"/>
    </source>
</evidence>
<organism evidence="1 2">
    <name type="scientific">Neophaeococcomyces mojaviensis</name>
    <dbReference type="NCBI Taxonomy" id="3383035"/>
    <lineage>
        <taxon>Eukaryota</taxon>
        <taxon>Fungi</taxon>
        <taxon>Dikarya</taxon>
        <taxon>Ascomycota</taxon>
        <taxon>Pezizomycotina</taxon>
        <taxon>Eurotiomycetes</taxon>
        <taxon>Chaetothyriomycetidae</taxon>
        <taxon>Chaetothyriales</taxon>
        <taxon>Chaetothyriales incertae sedis</taxon>
        <taxon>Neophaeococcomyces</taxon>
    </lineage>
</organism>
<sequence length="355" mass="39587">MSIPKNPFAKSNAIPGKGDVVLSLLPPDKQVLTTFTYQYPLKLISPDPHIITITQPDQDPKDTKDQDVQTKVIQVTTIFLLTYGGGLIAGDSINLTLTINPHTRLALLTQGSTKIFKTAHTPTTLASTSLVSQQSRPTRQILDVKIMPHSSLVYLPDPNQPFSNSLYEQRQTFYVDPSGSSNLLFLDWVSEGRRARGESWTLTSWSGRNEVREFDEYSKGRLLIRDALLLFGDDLGAKTNGMGVIGTLVIYGRMFAALAEFFMREFKGLERIGAKTWTVNGAMPAIDGAESKDHAERQRERMDGLLWTAAQVRGFVLVKFGAKEVDGARRWLAEMLKKEGTVEREFGHQALLCLR</sequence>
<accession>A0ACC3A2K4</accession>
<keyword evidence="2" id="KW-1185">Reference proteome</keyword>
<evidence type="ECO:0000313" key="2">
    <source>
        <dbReference type="Proteomes" id="UP001172386"/>
    </source>
</evidence>
<reference evidence="1" key="1">
    <citation type="submission" date="2022-10" db="EMBL/GenBank/DDBJ databases">
        <title>Culturing micro-colonial fungi from biological soil crusts in the Mojave desert and describing Neophaeococcomyces mojavensis, and introducing the new genera and species Taxawa tesnikishii.</title>
        <authorList>
            <person name="Kurbessoian T."/>
            <person name="Stajich J.E."/>
        </authorList>
    </citation>
    <scope>NUCLEOTIDE SEQUENCE</scope>
    <source>
        <strain evidence="1">JES_112</strain>
    </source>
</reference>
<dbReference type="Proteomes" id="UP001172386">
    <property type="component" value="Unassembled WGS sequence"/>
</dbReference>
<name>A0ACC3A2K4_9EURO</name>
<proteinExistence type="predicted"/>
<dbReference type="EMBL" id="JAPDRQ010000122">
    <property type="protein sequence ID" value="KAJ9654378.1"/>
    <property type="molecule type" value="Genomic_DNA"/>
</dbReference>
<gene>
    <name evidence="1" type="ORF">H2198_006540</name>
</gene>